<dbReference type="GO" id="GO:0044550">
    <property type="term" value="P:secondary metabolite biosynthetic process"/>
    <property type="evidence" value="ECO:0007669"/>
    <property type="project" value="TreeGrafter"/>
</dbReference>
<dbReference type="FunFam" id="2.30.38.10:FF:000001">
    <property type="entry name" value="Non-ribosomal peptide synthetase PvdI"/>
    <property type="match status" value="1"/>
</dbReference>
<evidence type="ECO:0000313" key="6">
    <source>
        <dbReference type="EMBL" id="TNH28006.1"/>
    </source>
</evidence>
<evidence type="ECO:0000256" key="1">
    <source>
        <dbReference type="ARBA" id="ARBA00001957"/>
    </source>
</evidence>
<dbReference type="GO" id="GO:0072330">
    <property type="term" value="P:monocarboxylic acid biosynthetic process"/>
    <property type="evidence" value="ECO:0007669"/>
    <property type="project" value="UniProtKB-ARBA"/>
</dbReference>
<dbReference type="SUPFAM" id="SSF47336">
    <property type="entry name" value="ACP-like"/>
    <property type="match status" value="2"/>
</dbReference>
<name>A0A5C4QQS7_9ACTN</name>
<dbReference type="Pfam" id="PF00501">
    <property type="entry name" value="AMP-binding"/>
    <property type="match status" value="1"/>
</dbReference>
<protein>
    <submittedName>
        <fullName evidence="6">AMP-binding protein</fullName>
    </submittedName>
</protein>
<evidence type="ECO:0000259" key="5">
    <source>
        <dbReference type="PROSITE" id="PS50075"/>
    </source>
</evidence>
<feature type="compositionally biased region" description="Basic and acidic residues" evidence="4">
    <location>
        <begin position="9"/>
        <end position="22"/>
    </location>
</feature>
<dbReference type="GO" id="GO:0008610">
    <property type="term" value="P:lipid biosynthetic process"/>
    <property type="evidence" value="ECO:0007669"/>
    <property type="project" value="UniProtKB-ARBA"/>
</dbReference>
<dbReference type="FunFam" id="3.30.559.10:FF:000012">
    <property type="entry name" value="Non-ribosomal peptide synthetase"/>
    <property type="match status" value="1"/>
</dbReference>
<comment type="caution">
    <text evidence="6">The sequence shown here is derived from an EMBL/GenBank/DDBJ whole genome shotgun (WGS) entry which is preliminary data.</text>
</comment>
<dbReference type="Gene3D" id="3.40.50.1820">
    <property type="entry name" value="alpha/beta hydrolase"/>
    <property type="match status" value="1"/>
</dbReference>
<dbReference type="SUPFAM" id="SSF52777">
    <property type="entry name" value="CoA-dependent acyltransferases"/>
    <property type="match status" value="2"/>
</dbReference>
<comment type="cofactor">
    <cofactor evidence="1">
        <name>pantetheine 4'-phosphate</name>
        <dbReference type="ChEBI" id="CHEBI:47942"/>
    </cofactor>
</comment>
<evidence type="ECO:0000256" key="4">
    <source>
        <dbReference type="SAM" id="MobiDB-lite"/>
    </source>
</evidence>
<dbReference type="GO" id="GO:0043041">
    <property type="term" value="P:amino acid activation for nonribosomal peptide biosynthetic process"/>
    <property type="evidence" value="ECO:0007669"/>
    <property type="project" value="TreeGrafter"/>
</dbReference>
<dbReference type="EMBL" id="VDFY01000162">
    <property type="protein sequence ID" value="TNH28006.1"/>
    <property type="molecule type" value="Genomic_DNA"/>
</dbReference>
<sequence length="1089" mass="116693">MGMTMANRFDADGGELDRRPRPTPDVAVQLRGREPASPREEILCELFAQVLGVDRVGVEESFFDLGGQSLRAIRLISRIRAVFGVEVPVRALFWNPTVAQLARAMGEAGDSRPPLVPTSRPERLPLSFAQRRLWFLARLNGPSPVYNMPFAWRLEGGLDAAALKSALRDVVRRHESLRTVFPVVAGQPYQRIVDADEEAPDVTVVEADQATLPGLLEDATRHVFDLTTELPVRAWLFRLAPEEHVLLLMTHHIACDGWSMGILMRDLAEAYRARAGGQAPGWAELPVQYADYTMWERGLLGDSVEASNLLSGQVDYWTSALRGLPDELKLPYDRPRPIEPTDRGGAIGITLDAGLHRGLEALARAHKTTLFMVLHAGLAALLSRCGAGTDIPIGTPVAGRSDEAVHDLVGFFVNTLVLRADLSGDPSFTELLARIRETDLAAYTNPDVPFERLVEILNPARSVSRHSLFQVMLVSDNAVTRRWELPGLRIEPELFGHETTKFDLSLFVRPMHHADGSSAGIRGTFEYAQDLFDESTVEALADRLARLLRQVVEDPSRPVSEYELLADAERQRILHEWNDTGRSVPEHTLPQLFEQQAARTPDATAVLSGASSLSYAVLDHRANQLARHLAAGGVGPEQSVAVALPRGELLAIALLGVLKAGAAYLPVDLDRPAGEIDLVLADARPTVLLTDGATAAGVPTAGGPAVMILDDPTTRAALASVPGTALADDERAAALRPDHPAYVVYPADPTDTPRGVTVTHRSVVNYCAWAAATYRVEAGSTAPVAAPVSSGPEISSILVPLLAGATVALIPQGGEPLTALLDGAAGPVAPVRLKPSDLRAMAGQEDRATERSMVLVVAGETLPSSLAHDWSRGGAEIHREYGPEECTVGCVAHRAGDDSGLVVPMGRPIWNTRVFVLDDRLRPVPPGADGELYVAGAALARGYLGRPGATAERFVACPFGVGERMYRTGDLVRWRPDGTLEFAGQIEEQASPAPAADAGDGTPASPQEEVLCELFAQVLGVDRVGVGDSFFDLGGHSLLAAVLVARITERFGVELPLKSFFANPSVGAVSAHLGDVSTDARVGSSATGE</sequence>
<proteinExistence type="predicted"/>
<evidence type="ECO:0000313" key="7">
    <source>
        <dbReference type="Proteomes" id="UP000306145"/>
    </source>
</evidence>
<dbReference type="Gene3D" id="1.10.1200.10">
    <property type="entry name" value="ACP-like"/>
    <property type="match status" value="1"/>
</dbReference>
<gene>
    <name evidence="6" type="ORF">FHG89_16300</name>
</gene>
<dbReference type="Gene3D" id="3.40.50.980">
    <property type="match status" value="2"/>
</dbReference>
<dbReference type="GO" id="GO:0031177">
    <property type="term" value="F:phosphopantetheine binding"/>
    <property type="evidence" value="ECO:0007669"/>
    <property type="project" value="InterPro"/>
</dbReference>
<keyword evidence="3" id="KW-0597">Phosphoprotein</keyword>
<dbReference type="InterPro" id="IPR036736">
    <property type="entry name" value="ACP-like_sf"/>
</dbReference>
<accession>A0A5C4QQS7</accession>
<dbReference type="InterPro" id="IPR020806">
    <property type="entry name" value="PKS_PP-bd"/>
</dbReference>
<dbReference type="GO" id="GO:0005829">
    <property type="term" value="C:cytosol"/>
    <property type="evidence" value="ECO:0007669"/>
    <property type="project" value="TreeGrafter"/>
</dbReference>
<dbReference type="SUPFAM" id="SSF56801">
    <property type="entry name" value="Acetyl-CoA synthetase-like"/>
    <property type="match status" value="1"/>
</dbReference>
<dbReference type="InterPro" id="IPR023213">
    <property type="entry name" value="CAT-like_dom_sf"/>
</dbReference>
<dbReference type="OrthoDB" id="5476914at2"/>
<dbReference type="AlphaFoldDB" id="A0A5C4QQS7"/>
<keyword evidence="2" id="KW-0596">Phosphopantetheine</keyword>
<organism evidence="6 7">
    <name type="scientific">Micromonospora orduensis</name>
    <dbReference type="NCBI Taxonomy" id="1420891"/>
    <lineage>
        <taxon>Bacteria</taxon>
        <taxon>Bacillati</taxon>
        <taxon>Actinomycetota</taxon>
        <taxon>Actinomycetes</taxon>
        <taxon>Micromonosporales</taxon>
        <taxon>Micromonosporaceae</taxon>
        <taxon>Micromonospora</taxon>
    </lineage>
</organism>
<dbReference type="Gene3D" id="2.30.38.10">
    <property type="entry name" value="Luciferase, Domain 3"/>
    <property type="match status" value="1"/>
</dbReference>
<reference evidence="6 7" key="1">
    <citation type="submission" date="2019-06" db="EMBL/GenBank/DDBJ databases">
        <title>Micromonospora ordensis sp. nov., isolated from deep marine sediment.</title>
        <authorList>
            <person name="Veyisoglu A."/>
            <person name="Carro L."/>
            <person name="Klenk H.-P."/>
            <person name="Sahin N."/>
        </authorList>
    </citation>
    <scope>NUCLEOTIDE SEQUENCE [LARGE SCALE GENOMIC DNA]</scope>
    <source>
        <strain evidence="6 7">S2509</strain>
    </source>
</reference>
<dbReference type="Gene3D" id="3.30.559.30">
    <property type="entry name" value="Nonribosomal peptide synthetase, condensation domain"/>
    <property type="match status" value="1"/>
</dbReference>
<dbReference type="PANTHER" id="PTHR45527:SF1">
    <property type="entry name" value="FATTY ACID SYNTHASE"/>
    <property type="match status" value="1"/>
</dbReference>
<dbReference type="SMART" id="SM00823">
    <property type="entry name" value="PKS_PP"/>
    <property type="match status" value="2"/>
</dbReference>
<feature type="domain" description="Carrier" evidence="5">
    <location>
        <begin position="34"/>
        <end position="109"/>
    </location>
</feature>
<feature type="domain" description="Carrier" evidence="5">
    <location>
        <begin position="1002"/>
        <end position="1077"/>
    </location>
</feature>
<dbReference type="Proteomes" id="UP000306145">
    <property type="component" value="Unassembled WGS sequence"/>
</dbReference>
<dbReference type="InterPro" id="IPR029058">
    <property type="entry name" value="AB_hydrolase_fold"/>
</dbReference>
<dbReference type="CDD" id="cd19540">
    <property type="entry name" value="LCL_NRPS-like"/>
    <property type="match status" value="1"/>
</dbReference>
<evidence type="ECO:0000256" key="2">
    <source>
        <dbReference type="ARBA" id="ARBA00022450"/>
    </source>
</evidence>
<dbReference type="InterPro" id="IPR000873">
    <property type="entry name" value="AMP-dep_synth/lig_dom"/>
</dbReference>
<dbReference type="Pfam" id="PF00668">
    <property type="entry name" value="Condensation"/>
    <property type="match status" value="1"/>
</dbReference>
<dbReference type="PANTHER" id="PTHR45527">
    <property type="entry name" value="NONRIBOSOMAL PEPTIDE SYNTHETASE"/>
    <property type="match status" value="1"/>
</dbReference>
<evidence type="ECO:0000256" key="3">
    <source>
        <dbReference type="ARBA" id="ARBA00022553"/>
    </source>
</evidence>
<dbReference type="PROSITE" id="PS50075">
    <property type="entry name" value="CARRIER"/>
    <property type="match status" value="2"/>
</dbReference>
<keyword evidence="7" id="KW-1185">Reference proteome</keyword>
<dbReference type="GO" id="GO:0003824">
    <property type="term" value="F:catalytic activity"/>
    <property type="evidence" value="ECO:0007669"/>
    <property type="project" value="InterPro"/>
</dbReference>
<dbReference type="InterPro" id="IPR001242">
    <property type="entry name" value="Condensation_dom"/>
</dbReference>
<dbReference type="Pfam" id="PF00550">
    <property type="entry name" value="PP-binding"/>
    <property type="match status" value="2"/>
</dbReference>
<feature type="region of interest" description="Disordered" evidence="4">
    <location>
        <begin position="1"/>
        <end position="24"/>
    </location>
</feature>
<dbReference type="FunFam" id="1.10.1200.10:FF:000016">
    <property type="entry name" value="Non-ribosomal peptide synthase"/>
    <property type="match status" value="2"/>
</dbReference>
<dbReference type="Gene3D" id="3.30.559.10">
    <property type="entry name" value="Chloramphenicol acetyltransferase-like domain"/>
    <property type="match status" value="1"/>
</dbReference>
<dbReference type="InterPro" id="IPR009081">
    <property type="entry name" value="PP-bd_ACP"/>
</dbReference>